<dbReference type="PANTHER" id="PTHR10625">
    <property type="entry name" value="HISTONE DEACETYLASE HDAC1-RELATED"/>
    <property type="match status" value="1"/>
</dbReference>
<feature type="region of interest" description="Disordered" evidence="5">
    <location>
        <begin position="408"/>
        <end position="566"/>
    </location>
</feature>
<dbReference type="InterPro" id="IPR000286">
    <property type="entry name" value="HDACs"/>
</dbReference>
<dbReference type="InterPro" id="IPR003084">
    <property type="entry name" value="HDAC_I/II"/>
</dbReference>
<gene>
    <name evidence="7" type="ORF">BASA50_009039</name>
</gene>
<evidence type="ECO:0000256" key="2">
    <source>
        <dbReference type="ARBA" id="ARBA00012111"/>
    </source>
</evidence>
<dbReference type="InterPro" id="IPR023801">
    <property type="entry name" value="His_deacetylse_dom"/>
</dbReference>
<keyword evidence="8" id="KW-1185">Reference proteome</keyword>
<evidence type="ECO:0000256" key="1">
    <source>
        <dbReference type="ARBA" id="ARBA00006457"/>
    </source>
</evidence>
<dbReference type="SUPFAM" id="SSF52768">
    <property type="entry name" value="Arginase/deacetylase"/>
    <property type="match status" value="1"/>
</dbReference>
<keyword evidence="4" id="KW-0156">Chromatin regulator</keyword>
<organism evidence="7 8">
    <name type="scientific">Batrachochytrium salamandrivorans</name>
    <dbReference type="NCBI Taxonomy" id="1357716"/>
    <lineage>
        <taxon>Eukaryota</taxon>
        <taxon>Fungi</taxon>
        <taxon>Fungi incertae sedis</taxon>
        <taxon>Chytridiomycota</taxon>
        <taxon>Chytridiomycota incertae sedis</taxon>
        <taxon>Chytridiomycetes</taxon>
        <taxon>Rhizophydiales</taxon>
        <taxon>Rhizophydiales incertae sedis</taxon>
        <taxon>Batrachochytrium</taxon>
    </lineage>
</organism>
<evidence type="ECO:0000256" key="5">
    <source>
        <dbReference type="SAM" id="MobiDB-lite"/>
    </source>
</evidence>
<feature type="compositionally biased region" description="Basic and acidic residues" evidence="5">
    <location>
        <begin position="408"/>
        <end position="421"/>
    </location>
</feature>
<comment type="similarity">
    <text evidence="1">Belongs to the histone deacetylase family. HD type 1 subfamily.</text>
</comment>
<dbReference type="PRINTS" id="PR01271">
    <property type="entry name" value="HISDACETLASE"/>
</dbReference>
<dbReference type="Pfam" id="PF00850">
    <property type="entry name" value="Hist_deacetyl"/>
    <property type="match status" value="1"/>
</dbReference>
<dbReference type="PANTHER" id="PTHR10625:SF10">
    <property type="entry name" value="HISTONE DEACETYLASE HDAC1"/>
    <property type="match status" value="1"/>
</dbReference>
<evidence type="ECO:0000256" key="4">
    <source>
        <dbReference type="ARBA" id="ARBA00022853"/>
    </source>
</evidence>
<evidence type="ECO:0000313" key="8">
    <source>
        <dbReference type="Proteomes" id="UP001648503"/>
    </source>
</evidence>
<evidence type="ECO:0000256" key="3">
    <source>
        <dbReference type="ARBA" id="ARBA00022801"/>
    </source>
</evidence>
<evidence type="ECO:0000259" key="6">
    <source>
        <dbReference type="Pfam" id="PF00850"/>
    </source>
</evidence>
<dbReference type="Gene3D" id="3.40.800.20">
    <property type="entry name" value="Histone deacetylase domain"/>
    <property type="match status" value="1"/>
</dbReference>
<dbReference type="PRINTS" id="PR01270">
    <property type="entry name" value="HDASUPER"/>
</dbReference>
<protein>
    <recommendedName>
        <fullName evidence="2">histone deacetylase</fullName>
        <ecNumber evidence="2">3.5.1.98</ecNumber>
    </recommendedName>
</protein>
<sequence length="566" mass="63599">MASGSSTVRSRKAKVSYYYHDDVGLYHYGPQHPMKPHRIRMTHNLVVNYGLYKKLEINRPTPATMKEMTKFHSDDYIEFLHRVQPENADEISKYQQKFNLGEDCPVWEGLYEFCALSAGGSLSAAVKLNRGESDISINWSGGLHHAKKGEASGFCYVNDIVLGILELLRFHQRVLYIDIDNHHGDGVEEAFYTTDRVMTVSFHKYGEYFPGTGDVNDIGHGRGKHYAINFPLKDGIDDESYKDIFSTVLSSVMERYRPGAVILQCGADSLAGDRLGCFNLSMKGHAYAVDFMKKYNVPLMVLGGGGYTIRNVCRTWTYETARCVDEELPEELPYNDYFQYFGPNFRLEVPSTNMENMNSREYLDHMKSKILENLRHLNFAPSVQMHQVPHDTYSSDEDDDANVTKDFRITQKMSDKRRVPENELSDSEDESDGRRNRRSYKERSLLSHDKERPSASDSDRRANGGANSKPGGSNSIGNDAGTHSLSNGRLSAASANHHGSAKPLAAIRGTPNALSGGSNEMDLDAPPPPRKAKLNAEILMQDATEEEEADDEGEEIEDEDLKNEGE</sequence>
<feature type="compositionally biased region" description="Acidic residues" evidence="5">
    <location>
        <begin position="543"/>
        <end position="566"/>
    </location>
</feature>
<feature type="compositionally biased region" description="Polar residues" evidence="5">
    <location>
        <begin position="470"/>
        <end position="489"/>
    </location>
</feature>
<proteinExistence type="inferred from homology"/>
<dbReference type="Proteomes" id="UP001648503">
    <property type="component" value="Unassembled WGS sequence"/>
</dbReference>
<dbReference type="EC" id="3.5.1.98" evidence="2"/>
<keyword evidence="3" id="KW-0378">Hydrolase</keyword>
<feature type="domain" description="Histone deacetylase" evidence="6">
    <location>
        <begin position="32"/>
        <end position="321"/>
    </location>
</feature>
<name>A0ABQ8F355_9FUNG</name>
<dbReference type="InterPro" id="IPR023696">
    <property type="entry name" value="Ureohydrolase_dom_sf"/>
</dbReference>
<feature type="compositionally biased region" description="Basic and acidic residues" evidence="5">
    <location>
        <begin position="439"/>
        <end position="462"/>
    </location>
</feature>
<dbReference type="InterPro" id="IPR037138">
    <property type="entry name" value="His_deacetylse_dom_sf"/>
</dbReference>
<comment type="caution">
    <text evidence="7">The sequence shown here is derived from an EMBL/GenBank/DDBJ whole genome shotgun (WGS) entry which is preliminary data.</text>
</comment>
<dbReference type="EMBL" id="JAFCIX010000418">
    <property type="protein sequence ID" value="KAH6591038.1"/>
    <property type="molecule type" value="Genomic_DNA"/>
</dbReference>
<reference evidence="7 8" key="1">
    <citation type="submission" date="2021-02" db="EMBL/GenBank/DDBJ databases">
        <title>Variation within the Batrachochytrium salamandrivorans European outbreak.</title>
        <authorList>
            <person name="Kelly M."/>
            <person name="Pasmans F."/>
            <person name="Shea T.P."/>
            <person name="Munoz J.F."/>
            <person name="Carranza S."/>
            <person name="Cuomo C.A."/>
            <person name="Martel A."/>
        </authorList>
    </citation>
    <scope>NUCLEOTIDE SEQUENCE [LARGE SCALE GENOMIC DNA]</scope>
    <source>
        <strain evidence="7 8">AMFP18/2</strain>
    </source>
</reference>
<evidence type="ECO:0000313" key="7">
    <source>
        <dbReference type="EMBL" id="KAH6591038.1"/>
    </source>
</evidence>
<accession>A0ABQ8F355</accession>